<reference evidence="1" key="1">
    <citation type="journal article" date="2015" name="Nature">
        <title>Complex archaea that bridge the gap between prokaryotes and eukaryotes.</title>
        <authorList>
            <person name="Spang A."/>
            <person name="Saw J.H."/>
            <person name="Jorgensen S.L."/>
            <person name="Zaremba-Niedzwiedzka K."/>
            <person name="Martijn J."/>
            <person name="Lind A.E."/>
            <person name="van Eijk R."/>
            <person name="Schleper C."/>
            <person name="Guy L."/>
            <person name="Ettema T.J."/>
        </authorList>
    </citation>
    <scope>NUCLEOTIDE SEQUENCE</scope>
</reference>
<gene>
    <name evidence="1" type="ORF">LCGC14_1007320</name>
</gene>
<dbReference type="AlphaFoldDB" id="A0A0F9N1E0"/>
<proteinExistence type="predicted"/>
<comment type="caution">
    <text evidence="1">The sequence shown here is derived from an EMBL/GenBank/DDBJ whole genome shotgun (WGS) entry which is preliminary data.</text>
</comment>
<sequence>MDIKNIEKLLGYFPEKVFFSLYADVGFFRYECAMMEDDRMFCHNTIHANTIDEMIEKIIKAIPDVWQKYLIRVGIREENSSKEMETIEKIKNNHSIALDFIKDYKGQSSKEMKDNG</sequence>
<organism evidence="1">
    <name type="scientific">marine sediment metagenome</name>
    <dbReference type="NCBI Taxonomy" id="412755"/>
    <lineage>
        <taxon>unclassified sequences</taxon>
        <taxon>metagenomes</taxon>
        <taxon>ecological metagenomes</taxon>
    </lineage>
</organism>
<name>A0A0F9N1E0_9ZZZZ</name>
<evidence type="ECO:0000313" key="1">
    <source>
        <dbReference type="EMBL" id="KKN13340.1"/>
    </source>
</evidence>
<dbReference type="EMBL" id="LAZR01003932">
    <property type="protein sequence ID" value="KKN13340.1"/>
    <property type="molecule type" value="Genomic_DNA"/>
</dbReference>
<accession>A0A0F9N1E0</accession>
<protein>
    <submittedName>
        <fullName evidence="1">Uncharacterized protein</fullName>
    </submittedName>
</protein>